<dbReference type="EMBL" id="CDOK01000052">
    <property type="protein sequence ID" value="CEN47502.1"/>
    <property type="molecule type" value="Genomic_DNA"/>
</dbReference>
<proteinExistence type="predicted"/>
<evidence type="ECO:0008006" key="3">
    <source>
        <dbReference type="Google" id="ProtNLM"/>
    </source>
</evidence>
<accession>A0A0B7IBV1</accession>
<dbReference type="Gene3D" id="1.25.40.390">
    <property type="match status" value="1"/>
</dbReference>
<evidence type="ECO:0000313" key="1">
    <source>
        <dbReference type="EMBL" id="CEN47502.1"/>
    </source>
</evidence>
<organism evidence="1 2">
    <name type="scientific">Capnocytophaga canimorsus</name>
    <dbReference type="NCBI Taxonomy" id="28188"/>
    <lineage>
        <taxon>Bacteria</taxon>
        <taxon>Pseudomonadati</taxon>
        <taxon>Bacteroidota</taxon>
        <taxon>Flavobacteriia</taxon>
        <taxon>Flavobacteriales</taxon>
        <taxon>Flavobacteriaceae</taxon>
        <taxon>Capnocytophaga</taxon>
    </lineage>
</organism>
<dbReference type="Proteomes" id="UP000039370">
    <property type="component" value="Unassembled WGS sequence"/>
</dbReference>
<dbReference type="InterPro" id="IPR011990">
    <property type="entry name" value="TPR-like_helical_dom_sf"/>
</dbReference>
<dbReference type="SUPFAM" id="SSF48452">
    <property type="entry name" value="TPR-like"/>
    <property type="match status" value="1"/>
</dbReference>
<evidence type="ECO:0000313" key="2">
    <source>
        <dbReference type="Proteomes" id="UP000039370"/>
    </source>
</evidence>
<reference evidence="2" key="1">
    <citation type="submission" date="2015-01" db="EMBL/GenBank/DDBJ databases">
        <authorList>
            <person name="MANFREDI Pablo"/>
        </authorList>
    </citation>
    <scope>NUCLEOTIDE SEQUENCE [LARGE SCALE GENOMIC DNA]</scope>
    <source>
        <strain evidence="2">Cc11</strain>
    </source>
</reference>
<gene>
    <name evidence="1" type="ORF">CCAN11_1450006</name>
</gene>
<sequence length="58" mass="6988">MNVPESWLFEGHRWFDLRRANQKEIIHTFQGKTYTLKANDPRYTLPFPKEAIENNPKL</sequence>
<protein>
    <recommendedName>
        <fullName evidence="3">RagB/SusD domain-containing protein</fullName>
    </recommendedName>
</protein>
<dbReference type="AlphaFoldDB" id="A0A0B7IBV1"/>
<name>A0A0B7IBV1_9FLAO</name>